<protein>
    <submittedName>
        <fullName evidence="1">Uncharacterized protein</fullName>
    </submittedName>
</protein>
<proteinExistence type="predicted"/>
<keyword evidence="2" id="KW-1185">Reference proteome</keyword>
<sequence length="96" mass="11488">MFIERIYVPLCIKQQQSLHKISVQIHLTPKLSYRAPHHSMQNDEIYPSQKFQRYPKYWGECQQDILVKLTILLLFIGGRVTFSRRYPTYVTPFDAE</sequence>
<evidence type="ECO:0000313" key="1">
    <source>
        <dbReference type="EMBL" id="CAF1344358.1"/>
    </source>
</evidence>
<dbReference type="Proteomes" id="UP000663828">
    <property type="component" value="Unassembled WGS sequence"/>
</dbReference>
<dbReference type="AlphaFoldDB" id="A0A815GT17"/>
<accession>A0A815GT17</accession>
<gene>
    <name evidence="1" type="ORF">XAT740_LOCUS31132</name>
</gene>
<name>A0A815GT17_ADIRI</name>
<comment type="caution">
    <text evidence="1">The sequence shown here is derived from an EMBL/GenBank/DDBJ whole genome shotgun (WGS) entry which is preliminary data.</text>
</comment>
<reference evidence="1" key="1">
    <citation type="submission" date="2021-02" db="EMBL/GenBank/DDBJ databases">
        <authorList>
            <person name="Nowell W R."/>
        </authorList>
    </citation>
    <scope>NUCLEOTIDE SEQUENCE</scope>
</reference>
<organism evidence="1 2">
    <name type="scientific">Adineta ricciae</name>
    <name type="common">Rotifer</name>
    <dbReference type="NCBI Taxonomy" id="249248"/>
    <lineage>
        <taxon>Eukaryota</taxon>
        <taxon>Metazoa</taxon>
        <taxon>Spiralia</taxon>
        <taxon>Gnathifera</taxon>
        <taxon>Rotifera</taxon>
        <taxon>Eurotatoria</taxon>
        <taxon>Bdelloidea</taxon>
        <taxon>Adinetida</taxon>
        <taxon>Adinetidae</taxon>
        <taxon>Adineta</taxon>
    </lineage>
</organism>
<dbReference type="EMBL" id="CAJNOR010002817">
    <property type="protein sequence ID" value="CAF1344358.1"/>
    <property type="molecule type" value="Genomic_DNA"/>
</dbReference>
<evidence type="ECO:0000313" key="2">
    <source>
        <dbReference type="Proteomes" id="UP000663828"/>
    </source>
</evidence>